<evidence type="ECO:0000256" key="3">
    <source>
        <dbReference type="ARBA" id="ARBA00022737"/>
    </source>
</evidence>
<dbReference type="PANTHER" id="PTHR24394">
    <property type="entry name" value="ZINC FINGER PROTEIN"/>
    <property type="match status" value="1"/>
</dbReference>
<feature type="compositionally biased region" description="Basic residues" evidence="11">
    <location>
        <begin position="111"/>
        <end position="122"/>
    </location>
</feature>
<keyword evidence="8" id="KW-0804">Transcription</keyword>
<feature type="compositionally biased region" description="Polar residues" evidence="11">
    <location>
        <begin position="180"/>
        <end position="191"/>
    </location>
</feature>
<evidence type="ECO:0000256" key="8">
    <source>
        <dbReference type="ARBA" id="ARBA00023163"/>
    </source>
</evidence>
<evidence type="ECO:0000256" key="2">
    <source>
        <dbReference type="ARBA" id="ARBA00022723"/>
    </source>
</evidence>
<feature type="region of interest" description="Disordered" evidence="11">
    <location>
        <begin position="97"/>
        <end position="191"/>
    </location>
</feature>
<dbReference type="FunFam" id="3.30.160.60:FF:000446">
    <property type="entry name" value="Zinc finger protein"/>
    <property type="match status" value="1"/>
</dbReference>
<evidence type="ECO:0000259" key="12">
    <source>
        <dbReference type="PROSITE" id="PS50157"/>
    </source>
</evidence>
<dbReference type="GO" id="GO:0008270">
    <property type="term" value="F:zinc ion binding"/>
    <property type="evidence" value="ECO:0007669"/>
    <property type="project" value="UniProtKB-KW"/>
</dbReference>
<evidence type="ECO:0000256" key="10">
    <source>
        <dbReference type="PROSITE-ProRule" id="PRU00042"/>
    </source>
</evidence>
<feature type="region of interest" description="Disordered" evidence="11">
    <location>
        <begin position="243"/>
        <end position="342"/>
    </location>
</feature>
<keyword evidence="4 10" id="KW-0863">Zinc-finger</keyword>
<feature type="compositionally biased region" description="Basic and acidic residues" evidence="11">
    <location>
        <begin position="308"/>
        <end position="325"/>
    </location>
</feature>
<feature type="compositionally biased region" description="Basic and acidic residues" evidence="11">
    <location>
        <begin position="17"/>
        <end position="34"/>
    </location>
</feature>
<feature type="compositionally biased region" description="Basic residues" evidence="11">
    <location>
        <begin position="256"/>
        <end position="267"/>
    </location>
</feature>
<evidence type="ECO:0000256" key="1">
    <source>
        <dbReference type="ARBA" id="ARBA00004123"/>
    </source>
</evidence>
<evidence type="ECO:0000313" key="14">
    <source>
        <dbReference type="Proteomes" id="UP000261600"/>
    </source>
</evidence>
<feature type="domain" description="C2H2-type" evidence="12">
    <location>
        <begin position="424"/>
        <end position="451"/>
    </location>
</feature>
<dbReference type="GO" id="GO:0003677">
    <property type="term" value="F:DNA binding"/>
    <property type="evidence" value="ECO:0007669"/>
    <property type="project" value="UniProtKB-KW"/>
</dbReference>
<dbReference type="OrthoDB" id="8922241at2759"/>
<keyword evidence="3" id="KW-0677">Repeat</keyword>
<proteinExistence type="predicted"/>
<feature type="compositionally biased region" description="Polar residues" evidence="11">
    <location>
        <begin position="326"/>
        <end position="341"/>
    </location>
</feature>
<organism evidence="13 14">
    <name type="scientific">Monopterus albus</name>
    <name type="common">Swamp eel</name>
    <dbReference type="NCBI Taxonomy" id="43700"/>
    <lineage>
        <taxon>Eukaryota</taxon>
        <taxon>Metazoa</taxon>
        <taxon>Chordata</taxon>
        <taxon>Craniata</taxon>
        <taxon>Vertebrata</taxon>
        <taxon>Euteleostomi</taxon>
        <taxon>Actinopterygii</taxon>
        <taxon>Neopterygii</taxon>
        <taxon>Teleostei</taxon>
        <taxon>Neoteleostei</taxon>
        <taxon>Acanthomorphata</taxon>
        <taxon>Anabantaria</taxon>
        <taxon>Synbranchiformes</taxon>
        <taxon>Synbranchidae</taxon>
        <taxon>Monopterus</taxon>
    </lineage>
</organism>
<reference evidence="13" key="2">
    <citation type="submission" date="2025-09" db="UniProtKB">
        <authorList>
            <consortium name="Ensembl"/>
        </authorList>
    </citation>
    <scope>IDENTIFICATION</scope>
</reference>
<dbReference type="SUPFAM" id="SSF57667">
    <property type="entry name" value="beta-beta-alpha zinc fingers"/>
    <property type="match status" value="2"/>
</dbReference>
<feature type="compositionally biased region" description="Basic and acidic residues" evidence="11">
    <location>
        <begin position="162"/>
        <end position="179"/>
    </location>
</feature>
<dbReference type="Pfam" id="PF00096">
    <property type="entry name" value="zf-C2H2"/>
    <property type="match status" value="2"/>
</dbReference>
<dbReference type="FunFam" id="3.30.160.60:FF:000322">
    <property type="entry name" value="GDNF-inducible zinc finger protein 1"/>
    <property type="match status" value="1"/>
</dbReference>
<name>A0A3Q3QVW3_MONAL</name>
<evidence type="ECO:0000256" key="11">
    <source>
        <dbReference type="SAM" id="MobiDB-lite"/>
    </source>
</evidence>
<dbReference type="Proteomes" id="UP000261600">
    <property type="component" value="Unplaced"/>
</dbReference>
<dbReference type="Pfam" id="PF12874">
    <property type="entry name" value="zf-met"/>
    <property type="match status" value="1"/>
</dbReference>
<evidence type="ECO:0000313" key="13">
    <source>
        <dbReference type="Ensembl" id="ENSMALP00000021226.1"/>
    </source>
</evidence>
<keyword evidence="6" id="KW-0805">Transcription regulation</keyword>
<dbReference type="Ensembl" id="ENSMALT00000021637.1">
    <property type="protein sequence ID" value="ENSMALP00000021226.1"/>
    <property type="gene ID" value="ENSMALG00000014847.1"/>
</dbReference>
<dbReference type="InterPro" id="IPR036236">
    <property type="entry name" value="Znf_C2H2_sf"/>
</dbReference>
<evidence type="ECO:0000256" key="6">
    <source>
        <dbReference type="ARBA" id="ARBA00023015"/>
    </source>
</evidence>
<dbReference type="InterPro" id="IPR013087">
    <property type="entry name" value="Znf_C2H2_type"/>
</dbReference>
<dbReference type="GO" id="GO:0000981">
    <property type="term" value="F:DNA-binding transcription factor activity, RNA polymerase II-specific"/>
    <property type="evidence" value="ECO:0007669"/>
    <property type="project" value="TreeGrafter"/>
</dbReference>
<evidence type="ECO:0000256" key="9">
    <source>
        <dbReference type="ARBA" id="ARBA00023242"/>
    </source>
</evidence>
<sequence>METEEETQTPSKPSVPTERRTRSKGAEVENETKTIKSQTSPRPNMTLSFKESAIQAIQEVNGSTEELKGNARICGAHFISGQASMDHDSLDFVPSVFTCRKPSQGPQKEVKRGRGRPRRKARVQTEEKPTPSRVDSPVDLHSSVLMETEEETQTPSKPSVPTERRTRSKGAEVENETKTIKSQTSPRPNMTLSFKESAIQAIQEVNGSTEELKGNARICGAHFISGQASMDHDSLDFVPSVFTCRKPSQGPQKEVKRGRGRPRRKARVQTEEKSTPSRVDSPVDLHSSVLMETEEEETQTPSKPSVPTERRTRSKGAEVETEAKTIKSQTSPRPNKTSPSFKASAGFLKQHKISPIVLLKSVIAATGGYQCELCNQNFSSMSLLVKHKQLHEEQKSFICEICGKYFTSEADFTEHQRSHKDKPFPCNICDRSFSTNHNLKRHKLLHVKDGRKCRLCGVLSTT</sequence>
<dbReference type="PROSITE" id="PS50157">
    <property type="entry name" value="ZINC_FINGER_C2H2_2"/>
    <property type="match status" value="3"/>
</dbReference>
<comment type="subcellular location">
    <subcellularLocation>
        <location evidence="1">Nucleus</location>
    </subcellularLocation>
</comment>
<feature type="compositionally biased region" description="Polar residues" evidence="11">
    <location>
        <begin position="35"/>
        <end position="46"/>
    </location>
</feature>
<keyword evidence="5" id="KW-0862">Zinc</keyword>
<dbReference type="GO" id="GO:0005634">
    <property type="term" value="C:nucleus"/>
    <property type="evidence" value="ECO:0007669"/>
    <property type="project" value="UniProtKB-SubCell"/>
</dbReference>
<dbReference type="PANTHER" id="PTHR24394:SF48">
    <property type="entry name" value="ZINC FINGER PROTEIN 771"/>
    <property type="match status" value="1"/>
</dbReference>
<accession>A0A3Q3QVW3</accession>
<dbReference type="RefSeq" id="XP_020467588.1">
    <property type="nucleotide sequence ID" value="XM_020611932.1"/>
</dbReference>
<keyword evidence="14" id="KW-1185">Reference proteome</keyword>
<evidence type="ECO:0000256" key="5">
    <source>
        <dbReference type="ARBA" id="ARBA00022833"/>
    </source>
</evidence>
<dbReference type="KEGG" id="malb:109966785"/>
<feature type="region of interest" description="Disordered" evidence="11">
    <location>
        <begin position="1"/>
        <end position="46"/>
    </location>
</feature>
<keyword evidence="2" id="KW-0479">Metal-binding</keyword>
<dbReference type="PROSITE" id="PS00028">
    <property type="entry name" value="ZINC_FINGER_C2H2_1"/>
    <property type="match status" value="3"/>
</dbReference>
<protein>
    <recommendedName>
        <fullName evidence="12">C2H2-type domain-containing protein</fullName>
    </recommendedName>
</protein>
<feature type="domain" description="C2H2-type" evidence="12">
    <location>
        <begin position="397"/>
        <end position="424"/>
    </location>
</feature>
<dbReference type="AlphaFoldDB" id="A0A3Q3QVW3"/>
<evidence type="ECO:0000256" key="7">
    <source>
        <dbReference type="ARBA" id="ARBA00023125"/>
    </source>
</evidence>
<dbReference type="Gene3D" id="3.30.160.60">
    <property type="entry name" value="Classic Zinc Finger"/>
    <property type="match status" value="2"/>
</dbReference>
<feature type="domain" description="C2H2-type" evidence="12">
    <location>
        <begin position="369"/>
        <end position="396"/>
    </location>
</feature>
<reference evidence="13" key="1">
    <citation type="submission" date="2025-08" db="UniProtKB">
        <authorList>
            <consortium name="Ensembl"/>
        </authorList>
    </citation>
    <scope>IDENTIFICATION</scope>
</reference>
<evidence type="ECO:0000256" key="4">
    <source>
        <dbReference type="ARBA" id="ARBA00022771"/>
    </source>
</evidence>
<dbReference type="STRING" id="43700.ENSMALP00000021226"/>
<dbReference type="GeneID" id="109966785"/>
<keyword evidence="7" id="KW-0238">DNA-binding</keyword>
<keyword evidence="9" id="KW-0539">Nucleus</keyword>
<dbReference type="SMART" id="SM00355">
    <property type="entry name" value="ZnF_C2H2"/>
    <property type="match status" value="3"/>
</dbReference>